<comment type="caution">
    <text evidence="9">The sequence shown here is derived from an EMBL/GenBank/DDBJ whole genome shotgun (WGS) entry which is preliminary data.</text>
</comment>
<dbReference type="GO" id="GO:0008541">
    <property type="term" value="C:proteasome regulatory particle, lid subcomplex"/>
    <property type="evidence" value="ECO:0007669"/>
    <property type="project" value="TreeGrafter"/>
</dbReference>
<dbReference type="InterPro" id="IPR044868">
    <property type="entry name" value="Rpn13/ADRM1_Pru"/>
</dbReference>
<dbReference type="GO" id="GO:0005737">
    <property type="term" value="C:cytoplasm"/>
    <property type="evidence" value="ECO:0007669"/>
    <property type="project" value="UniProtKB-SubCell"/>
</dbReference>
<dbReference type="PROSITE" id="PS51916">
    <property type="entry name" value="DEUBAD"/>
    <property type="match status" value="1"/>
</dbReference>
<dbReference type="AlphaFoldDB" id="A0A8H3A0F0"/>
<feature type="region of interest" description="Disordered" evidence="6">
    <location>
        <begin position="118"/>
        <end position="146"/>
    </location>
</feature>
<evidence type="ECO:0000256" key="4">
    <source>
        <dbReference type="ARBA" id="ARBA00022942"/>
    </source>
</evidence>
<dbReference type="GO" id="GO:0061133">
    <property type="term" value="F:endopeptidase activator activity"/>
    <property type="evidence" value="ECO:0007669"/>
    <property type="project" value="TreeGrafter"/>
</dbReference>
<dbReference type="InterPro" id="IPR032368">
    <property type="entry name" value="RPN13_DEUBAD"/>
</dbReference>
<sequence>MTELFSIKAGRAFRREGTNFIDSESTRGTLVLEAGDDDLLYLRWRARDGDISARGDLELVIFPSDAKLEKISNDPSVRMYVLKFQSSDQLHFFWLQDPDGSQDASRIEDINSVMSEFDPESLSGPAAGTENVGLSAGASDTNVQGSAAPLNSEQLNSVVQEIIRNLQGHNRAGVAPDVALSDILTPSTLAPLLQDPEVVNSLAQFLPAELLSSPHTADASLQEVMKQTVTSAPFRASVRSLDQALSTGLLGGLVTSLGMPVEAGLGIHPFLEAIKSQAMNQDETMRDGQDDEKQD</sequence>
<reference evidence="9" key="1">
    <citation type="submission" date="2021-01" db="EMBL/GenBank/DDBJ databases">
        <authorList>
            <person name="Kaushik A."/>
        </authorList>
    </citation>
    <scope>NUCLEOTIDE SEQUENCE</scope>
    <source>
        <strain evidence="9">AG1-1C</strain>
    </source>
</reference>
<dbReference type="Pfam" id="PF04683">
    <property type="entry name" value="Rpn13_ADRM1_Pru"/>
    <property type="match status" value="1"/>
</dbReference>
<dbReference type="EMBL" id="CAJMWS010000045">
    <property type="protein sequence ID" value="CAE6347523.1"/>
    <property type="molecule type" value="Genomic_DNA"/>
</dbReference>
<feature type="domain" description="Pru" evidence="8">
    <location>
        <begin position="1"/>
        <end position="117"/>
    </location>
</feature>
<dbReference type="InterPro" id="IPR044867">
    <property type="entry name" value="DEUBAD_dom"/>
</dbReference>
<dbReference type="InterPro" id="IPR038633">
    <property type="entry name" value="Rpn13/ADRM1_Pru_sf"/>
</dbReference>
<evidence type="ECO:0000256" key="6">
    <source>
        <dbReference type="SAM" id="MobiDB-lite"/>
    </source>
</evidence>
<evidence type="ECO:0000313" key="10">
    <source>
        <dbReference type="Proteomes" id="UP000663846"/>
    </source>
</evidence>
<protein>
    <recommendedName>
        <fullName evidence="11">Proteasomal ubiquitin receptor ADRM1</fullName>
    </recommendedName>
</protein>
<dbReference type="PANTHER" id="PTHR12225:SF0">
    <property type="entry name" value="PROTEASOMAL UBIQUITIN RECEPTOR ADRM1"/>
    <property type="match status" value="1"/>
</dbReference>
<organism evidence="9 10">
    <name type="scientific">Rhizoctonia solani</name>
    <dbReference type="NCBI Taxonomy" id="456999"/>
    <lineage>
        <taxon>Eukaryota</taxon>
        <taxon>Fungi</taxon>
        <taxon>Dikarya</taxon>
        <taxon>Basidiomycota</taxon>
        <taxon>Agaricomycotina</taxon>
        <taxon>Agaricomycetes</taxon>
        <taxon>Cantharellales</taxon>
        <taxon>Ceratobasidiaceae</taxon>
        <taxon>Rhizoctonia</taxon>
    </lineage>
</organism>
<keyword evidence="5" id="KW-0539">Nucleus</keyword>
<evidence type="ECO:0008006" key="11">
    <source>
        <dbReference type="Google" id="ProtNLM"/>
    </source>
</evidence>
<name>A0A8H3A0F0_9AGAM</name>
<evidence type="ECO:0000259" key="8">
    <source>
        <dbReference type="PROSITE" id="PS51917"/>
    </source>
</evidence>
<evidence type="ECO:0000256" key="1">
    <source>
        <dbReference type="ARBA" id="ARBA00004123"/>
    </source>
</evidence>
<dbReference type="InterPro" id="IPR038108">
    <property type="entry name" value="RPN13_DEUBAD_sf"/>
</dbReference>
<keyword evidence="4" id="KW-0647">Proteasome</keyword>
<dbReference type="PANTHER" id="PTHR12225">
    <property type="entry name" value="ADHESION REGULATING MOLECULE 1 110 KDA CELL MEMBRANE GLYCOPROTEIN"/>
    <property type="match status" value="1"/>
</dbReference>
<keyword evidence="3" id="KW-0963">Cytoplasm</keyword>
<dbReference type="Pfam" id="PF16550">
    <property type="entry name" value="RPN13_C"/>
    <property type="match status" value="1"/>
</dbReference>
<dbReference type="Gene3D" id="2.30.29.70">
    <property type="entry name" value="Proteasomal ubiquitin receptor Rpn13/ADRM1"/>
    <property type="match status" value="1"/>
</dbReference>
<evidence type="ECO:0000256" key="2">
    <source>
        <dbReference type="ARBA" id="ARBA00004496"/>
    </source>
</evidence>
<accession>A0A8H3A0F0</accession>
<dbReference type="InterPro" id="IPR006773">
    <property type="entry name" value="Rpn13/ADRM1"/>
</dbReference>
<dbReference type="GO" id="GO:0005634">
    <property type="term" value="C:nucleus"/>
    <property type="evidence" value="ECO:0007669"/>
    <property type="project" value="UniProtKB-SubCell"/>
</dbReference>
<dbReference type="GO" id="GO:0070628">
    <property type="term" value="F:proteasome binding"/>
    <property type="evidence" value="ECO:0007669"/>
    <property type="project" value="TreeGrafter"/>
</dbReference>
<dbReference type="Gene3D" id="1.10.2020.20">
    <property type="match status" value="1"/>
</dbReference>
<evidence type="ECO:0000256" key="3">
    <source>
        <dbReference type="ARBA" id="ARBA00022490"/>
    </source>
</evidence>
<dbReference type="Proteomes" id="UP000663846">
    <property type="component" value="Unassembled WGS sequence"/>
</dbReference>
<feature type="domain" description="DEUBAD" evidence="7">
    <location>
        <begin position="171"/>
        <end position="284"/>
    </location>
</feature>
<gene>
    <name evidence="9" type="ORF">RDB_LOCUS8571</name>
</gene>
<dbReference type="PROSITE" id="PS51917">
    <property type="entry name" value="PRU"/>
    <property type="match status" value="1"/>
</dbReference>
<evidence type="ECO:0000313" key="9">
    <source>
        <dbReference type="EMBL" id="CAE6347523.1"/>
    </source>
</evidence>
<proteinExistence type="predicted"/>
<evidence type="ECO:0000256" key="5">
    <source>
        <dbReference type="ARBA" id="ARBA00023242"/>
    </source>
</evidence>
<comment type="subcellular location">
    <subcellularLocation>
        <location evidence="2">Cytoplasm</location>
    </subcellularLocation>
    <subcellularLocation>
        <location evidence="1">Nucleus</location>
    </subcellularLocation>
</comment>
<evidence type="ECO:0000259" key="7">
    <source>
        <dbReference type="PROSITE" id="PS51916"/>
    </source>
</evidence>